<organism evidence="1 2">
    <name type="scientific">Kribbella voronezhensis</name>
    <dbReference type="NCBI Taxonomy" id="2512212"/>
    <lineage>
        <taxon>Bacteria</taxon>
        <taxon>Bacillati</taxon>
        <taxon>Actinomycetota</taxon>
        <taxon>Actinomycetes</taxon>
        <taxon>Propionibacteriales</taxon>
        <taxon>Kribbellaceae</taxon>
        <taxon>Kribbella</taxon>
    </lineage>
</organism>
<dbReference type="NCBIfam" id="NF047509">
    <property type="entry name" value="Rv3131_FMN_oxido"/>
    <property type="match status" value="1"/>
</dbReference>
<proteinExistence type="predicted"/>
<dbReference type="GO" id="GO:0016491">
    <property type="term" value="F:oxidoreductase activity"/>
    <property type="evidence" value="ECO:0007669"/>
    <property type="project" value="InterPro"/>
</dbReference>
<accession>A0A4R7SX35</accession>
<evidence type="ECO:0000313" key="1">
    <source>
        <dbReference type="EMBL" id="TDU83801.1"/>
    </source>
</evidence>
<dbReference type="PANTHER" id="PTHR23026:SF123">
    <property type="entry name" value="NAD(P)H NITROREDUCTASE RV3131-RELATED"/>
    <property type="match status" value="1"/>
</dbReference>
<dbReference type="Gene3D" id="3.40.109.10">
    <property type="entry name" value="NADH Oxidase"/>
    <property type="match status" value="2"/>
</dbReference>
<dbReference type="SUPFAM" id="SSF55469">
    <property type="entry name" value="FMN-dependent nitroreductase-like"/>
    <property type="match status" value="1"/>
</dbReference>
<dbReference type="InterPro" id="IPR000415">
    <property type="entry name" value="Nitroreductase-like"/>
</dbReference>
<dbReference type="AlphaFoldDB" id="A0A4R7SX35"/>
<gene>
    <name evidence="1" type="ORF">EV138_6265</name>
</gene>
<dbReference type="Proteomes" id="UP000295151">
    <property type="component" value="Unassembled WGS sequence"/>
</dbReference>
<dbReference type="EMBL" id="SOCE01000002">
    <property type="protein sequence ID" value="TDU83801.1"/>
    <property type="molecule type" value="Genomic_DNA"/>
</dbReference>
<dbReference type="OrthoDB" id="8156917at2"/>
<evidence type="ECO:0000313" key="2">
    <source>
        <dbReference type="Proteomes" id="UP000295151"/>
    </source>
</evidence>
<keyword evidence="2" id="KW-1185">Reference proteome</keyword>
<dbReference type="InterPro" id="IPR050627">
    <property type="entry name" value="Nitroreductase/BluB"/>
</dbReference>
<dbReference type="RefSeq" id="WP_133983313.1">
    <property type="nucleotide sequence ID" value="NZ_SOCE01000002.1"/>
</dbReference>
<comment type="caution">
    <text evidence="1">The sequence shown here is derived from an EMBL/GenBank/DDBJ whole genome shotgun (WGS) entry which is preliminary data.</text>
</comment>
<name>A0A4R7SX35_9ACTN</name>
<reference evidence="1 2" key="1">
    <citation type="submission" date="2019-03" db="EMBL/GenBank/DDBJ databases">
        <title>Genomic Encyclopedia of Type Strains, Phase III (KMG-III): the genomes of soil and plant-associated and newly described type strains.</title>
        <authorList>
            <person name="Whitman W."/>
        </authorList>
    </citation>
    <scope>NUCLEOTIDE SEQUENCE [LARGE SCALE GENOMIC DNA]</scope>
    <source>
        <strain evidence="1 2">VKM Ac-2575</strain>
    </source>
</reference>
<sequence>MSEDQLSMEQIDVLLSAAVAAPSMHNTQPWRFEVDGNVIDVFLDGSRALPAEDPTGRAMRIAAGAATYNLRCAAASMGYNSWFGLVPDPAEPDLVARIVVEPTDTPDRNLQNLFTQIPRRHTSREPVRPVPLSTDTRLALTWAAMDEGADLTWLPPDKVHEVLDLLIDTDLREIGDWHRRDERSHWIGGERVGEGVPSSVLGPRAAAYPAPVRDMATLPADRLRPTAAFETEPALAILSTAGDSRTDQLTAGLALQRTLLVATREGLKAAFLNQPLEFDDLRRTVQRITGKPGYAHMVIRLGHSTVHGATPRRPVSTFVHTGAEES</sequence>
<dbReference type="PANTHER" id="PTHR23026">
    <property type="entry name" value="NADPH NITROREDUCTASE"/>
    <property type="match status" value="1"/>
</dbReference>
<protein>
    <submittedName>
        <fullName evidence="1">Nitroreductase family protein</fullName>
    </submittedName>
</protein>